<accession>A0A9X2QBB9</accession>
<dbReference type="InterPro" id="IPR017871">
    <property type="entry name" value="ABC_transporter-like_CS"/>
</dbReference>
<evidence type="ECO:0000256" key="4">
    <source>
        <dbReference type="SAM" id="MobiDB-lite"/>
    </source>
</evidence>
<protein>
    <submittedName>
        <fullName evidence="5">ATP-binding cassette subfamily F protein 3</fullName>
    </submittedName>
</protein>
<dbReference type="GO" id="GO:0016887">
    <property type="term" value="F:ATP hydrolysis activity"/>
    <property type="evidence" value="ECO:0007669"/>
    <property type="project" value="InterPro"/>
</dbReference>
<dbReference type="Gene3D" id="1.10.287.380">
    <property type="entry name" value="Valyl-tRNA synthetase, C-terminal domain"/>
    <property type="match status" value="1"/>
</dbReference>
<feature type="coiled-coil region" evidence="3">
    <location>
        <begin position="93"/>
        <end position="130"/>
    </location>
</feature>
<dbReference type="GO" id="GO:0005524">
    <property type="term" value="F:ATP binding"/>
    <property type="evidence" value="ECO:0007669"/>
    <property type="project" value="UniProtKB-KW"/>
</dbReference>
<dbReference type="CDD" id="cd03221">
    <property type="entry name" value="ABCF_EF-3"/>
    <property type="match status" value="2"/>
</dbReference>
<dbReference type="PANTHER" id="PTHR42855:SF2">
    <property type="entry name" value="DRUG RESISTANCE ABC TRANSPORTER,ATP-BINDING PROTEIN"/>
    <property type="match status" value="1"/>
</dbReference>
<dbReference type="InterPro" id="IPR037118">
    <property type="entry name" value="Val-tRNA_synth_C_sf"/>
</dbReference>
<dbReference type="Pfam" id="PF16326">
    <property type="entry name" value="ABC_tran_CTD"/>
    <property type="match status" value="1"/>
</dbReference>
<name>A0A9X2QBB9_9BACT</name>
<dbReference type="SUPFAM" id="SSF52540">
    <property type="entry name" value="P-loop containing nucleoside triphosphate hydrolases"/>
    <property type="match status" value="2"/>
</dbReference>
<dbReference type="InterPro" id="IPR003593">
    <property type="entry name" value="AAA+_ATPase"/>
</dbReference>
<feature type="coiled-coil region" evidence="3">
    <location>
        <begin position="249"/>
        <end position="276"/>
    </location>
</feature>
<feature type="coiled-coil region" evidence="3">
    <location>
        <begin position="595"/>
        <end position="656"/>
    </location>
</feature>
<dbReference type="PROSITE" id="PS50893">
    <property type="entry name" value="ABC_TRANSPORTER_2"/>
    <property type="match status" value="2"/>
</dbReference>
<evidence type="ECO:0000256" key="3">
    <source>
        <dbReference type="SAM" id="Coils"/>
    </source>
</evidence>
<evidence type="ECO:0000313" key="5">
    <source>
        <dbReference type="EMBL" id="MCS3711905.1"/>
    </source>
</evidence>
<dbReference type="InterPro" id="IPR032781">
    <property type="entry name" value="ABC_tran_Xtn"/>
</dbReference>
<organism evidence="5 6">
    <name type="scientific">Salinibacter ruber</name>
    <dbReference type="NCBI Taxonomy" id="146919"/>
    <lineage>
        <taxon>Bacteria</taxon>
        <taxon>Pseudomonadati</taxon>
        <taxon>Rhodothermota</taxon>
        <taxon>Rhodothermia</taxon>
        <taxon>Rhodothermales</taxon>
        <taxon>Salinibacteraceae</taxon>
        <taxon>Salinibacter</taxon>
    </lineage>
</organism>
<dbReference type="Pfam" id="PF00005">
    <property type="entry name" value="ABC_tran"/>
    <property type="match status" value="2"/>
</dbReference>
<dbReference type="AlphaFoldDB" id="A0A9X2QBB9"/>
<dbReference type="InterPro" id="IPR051309">
    <property type="entry name" value="ABCF_ATPase"/>
</dbReference>
<comment type="caution">
    <text evidence="5">The sequence shown here is derived from an EMBL/GenBank/DDBJ whole genome shotgun (WGS) entry which is preliminary data.</text>
</comment>
<dbReference type="FunFam" id="3.40.50.300:FF:000011">
    <property type="entry name" value="Putative ABC transporter ATP-binding component"/>
    <property type="match status" value="1"/>
</dbReference>
<dbReference type="GO" id="GO:0003677">
    <property type="term" value="F:DNA binding"/>
    <property type="evidence" value="ECO:0007669"/>
    <property type="project" value="InterPro"/>
</dbReference>
<evidence type="ECO:0000313" key="6">
    <source>
        <dbReference type="Proteomes" id="UP001155057"/>
    </source>
</evidence>
<dbReference type="Gene3D" id="3.40.50.300">
    <property type="entry name" value="P-loop containing nucleotide triphosphate hydrolases"/>
    <property type="match status" value="2"/>
</dbReference>
<keyword evidence="1" id="KW-0547">Nucleotide-binding</keyword>
<evidence type="ECO:0000256" key="1">
    <source>
        <dbReference type="ARBA" id="ARBA00022741"/>
    </source>
</evidence>
<dbReference type="Pfam" id="PF12848">
    <property type="entry name" value="ABC_tran_Xtn"/>
    <property type="match status" value="1"/>
</dbReference>
<dbReference type="InterPro" id="IPR032524">
    <property type="entry name" value="ABC_tran_C"/>
</dbReference>
<keyword evidence="2 5" id="KW-0067">ATP-binding</keyword>
<reference evidence="5" key="1">
    <citation type="submission" date="2022-08" db="EMBL/GenBank/DDBJ databases">
        <title>Genomic Encyclopedia of Type Strains, Phase V (KMG-V): Genome sequencing to study the core and pangenomes of soil and plant-associated prokaryotes.</title>
        <authorList>
            <person name="Whitman W."/>
        </authorList>
    </citation>
    <scope>NUCLEOTIDE SEQUENCE</scope>
    <source>
        <strain evidence="5">SP3049</strain>
    </source>
</reference>
<dbReference type="PANTHER" id="PTHR42855">
    <property type="entry name" value="ABC TRANSPORTER ATP-BINDING SUBUNIT"/>
    <property type="match status" value="1"/>
</dbReference>
<evidence type="ECO:0000256" key="2">
    <source>
        <dbReference type="ARBA" id="ARBA00022840"/>
    </source>
</evidence>
<dbReference type="EMBL" id="JANUAE010000020">
    <property type="protein sequence ID" value="MCS3711905.1"/>
    <property type="molecule type" value="Genomic_DNA"/>
</dbReference>
<dbReference type="SMART" id="SM00382">
    <property type="entry name" value="AAA"/>
    <property type="match status" value="2"/>
</dbReference>
<feature type="region of interest" description="Disordered" evidence="4">
    <location>
        <begin position="549"/>
        <end position="592"/>
    </location>
</feature>
<dbReference type="RefSeq" id="WP_011405513.1">
    <property type="nucleotide sequence ID" value="NZ_CALTRY010000001.1"/>
</dbReference>
<dbReference type="PROSITE" id="PS00211">
    <property type="entry name" value="ABC_TRANSPORTER_1"/>
    <property type="match status" value="2"/>
</dbReference>
<sequence length="669" mass="75493">MIKLEDITIEFGEDPLFQNLSWTITPEPHRVGLVGPNGAGKTTLLKVIAGDQRVDSGTITREGVSIGYLEQDVQELPEDRTVREEALRAFEEVLALEEQEQEISRELEAIDHESDRHEKLLNRLHRVQERLDAQDAHRIRPRTEATLTGLGFAQDELDRPLRTFSGGWRMRAALARLLLKQPDVLLLDEPTNHLDIESIDWLEDTLETYPGAVILVSHDRSVLDRMVTSTAELVRGRLLHYDGNYSHYLEAREARYERWRRKYENQQKRIEKIQEFISKFRYNAARASQVQSRIKKLEKMDRIPPPPDPAPAMSFEFPEPPRSGVVVLELSAFSKTYDTEHGPETVFTDAGPLTIERGDKVALVGPNGAGKSTLARIIGGREDFAGTRTEGHNVEMAFHAQHQAKTMDPDQTVFDTVREAAPDRPKTELRSLLGRFLFTSEDAFKDVRVLSGGEKSRLSLARTLLSPANLLLLDEPTNHLDIQSREVLIEALQKYEGTFVLVSHDRHVLDAVAEKTWRVGGGTVRTFLGNYSDFRWQVEEGSARPLQDVHEAEPPAEPSPNGHDAATGDTDPPAEDNDPSAPDARPDGPFADLNSYQLKQKLEDTEARILEIEEKQEELEAAMADPDAYDGDGLEARELSDEYNALKKELSGLYEEWEVLTEHVMALED</sequence>
<dbReference type="InterPro" id="IPR027417">
    <property type="entry name" value="P-loop_NTPase"/>
</dbReference>
<dbReference type="Proteomes" id="UP001155057">
    <property type="component" value="Unassembled WGS sequence"/>
</dbReference>
<proteinExistence type="predicted"/>
<keyword evidence="3" id="KW-0175">Coiled coil</keyword>
<dbReference type="InterPro" id="IPR003439">
    <property type="entry name" value="ABC_transporter-like_ATP-bd"/>
</dbReference>
<gene>
    <name evidence="5" type="ORF">GGP61_003540</name>
</gene>